<name>A0A940WM85_9ACTN</name>
<feature type="transmembrane region" description="Helical" evidence="6">
    <location>
        <begin position="406"/>
        <end position="430"/>
    </location>
</feature>
<evidence type="ECO:0000313" key="9">
    <source>
        <dbReference type="Proteomes" id="UP000674234"/>
    </source>
</evidence>
<feature type="transmembrane region" description="Helical" evidence="6">
    <location>
        <begin position="529"/>
        <end position="549"/>
    </location>
</feature>
<sequence>MLAALLAVAMVGPTLLGTCALLLTRTADRALEAAASQAAADRVDVTAFTVTVRGPDARSVADDTRGVLTSALSPFAVTTAARASSVMRWLPRPARATARGAGQATGSGGSGVPTETYLSAVEDLTARARLTAGRWPRAGTAGAGAAPPASPMEAVVLEPTARLLGLTPGSRVHLGAELSGEHAEGLDVIVVGVVRPLPGAGWERDPLAAAGFDLAYHDGRSVQPVHAYGPFIVDLADLLAGGSTVDRLEITAHPDLSAPTTRDLEAVAVAVLGADRRLAHVLGDRIQIERVASQLPSTLIAAHDQQRVTAAAVLTVAVLGVALTATALALAGRLTAGVRAEETALLSSLGVGRGQFAVTATVEAGALAVLATAVAVPASSALHAALTHLPPLAGAGLAARPAVTGVQVLAVACGALGLAALLVALSVRPASTGGDRRHRRELLARSGADLLLVAFAAVGWWQLRDQPTGSGSPADTVRVLAPALLLTAGSALALRPVWPTLRGADRLARRARGLVLPLAAFEAARRPQAIAAGLLIALACAAVTFGIGFDATWQRSQHDQADLSVGTDLALTLTAPPDAGQGAAVAAATGGAVSPATSRGIAVGQWLGAAGDAPRLVAVDTARAEDLLRGRLTDGRGWTDLGASLAPSTGVTGVPVPAGAALTLTGTATGAIPLTVTPRLMFQDATGLRTSCAGTPVPLDGRAHPLPTCATAAGLRLVAVSLPFAADTGQGNVGFGYSDSLEGGPGPFGASRVAVTLTVPGAPASAVSAPGSPWTATSVAPAPGQLAGPAVTLSGGPSGVRLKMTTGVELKGPPDAARTLVATAFPVPGPVPVAVSSRFAGQVGARPGSRLSLTVGLTAVPVRVTEVVPTVPSAPGAAAILADLDALSRALVVAGDLSFPVDAWWVGHPTRADAAARATALHLGPVITRASETARLSAGPLRAGLPAALRLLGPAAALLLLAGVLLHVTFDLRSRAIEVARLRGLGMTRREVRAVLLGQHVGILLPLLAAGAAVGGLATRVVAPLLVRSDTGAAPVPAALPVWPWTTEAVALALLLAACTLAVTLVIVVQARRVDAAHLRVTS</sequence>
<reference evidence="8" key="1">
    <citation type="submission" date="2021-02" db="EMBL/GenBank/DDBJ databases">
        <title>Draft genome sequence of Microbispora sp. RL4-1S isolated from rice leaves in Thailand.</title>
        <authorList>
            <person name="Muangham S."/>
            <person name="Duangmal K."/>
        </authorList>
    </citation>
    <scope>NUCLEOTIDE SEQUENCE</scope>
    <source>
        <strain evidence="8">RL4-1S</strain>
    </source>
</reference>
<feature type="transmembrane region" description="Helical" evidence="6">
    <location>
        <begin position="951"/>
        <end position="973"/>
    </location>
</feature>
<comment type="subcellular location">
    <subcellularLocation>
        <location evidence="1">Cell membrane</location>
        <topology evidence="1">Multi-pass membrane protein</topology>
    </subcellularLocation>
</comment>
<dbReference type="GO" id="GO:0005886">
    <property type="term" value="C:plasma membrane"/>
    <property type="evidence" value="ECO:0007669"/>
    <property type="project" value="UniProtKB-SubCell"/>
</dbReference>
<evidence type="ECO:0000256" key="3">
    <source>
        <dbReference type="ARBA" id="ARBA00022692"/>
    </source>
</evidence>
<feature type="transmembrane region" description="Helical" evidence="6">
    <location>
        <begin position="442"/>
        <end position="463"/>
    </location>
</feature>
<dbReference type="EMBL" id="JAFCNB010000020">
    <property type="protein sequence ID" value="MBP2707513.1"/>
    <property type="molecule type" value="Genomic_DNA"/>
</dbReference>
<comment type="caution">
    <text evidence="8">The sequence shown here is derived from an EMBL/GenBank/DDBJ whole genome shotgun (WGS) entry which is preliminary data.</text>
</comment>
<feature type="transmembrane region" description="Helical" evidence="6">
    <location>
        <begin position="364"/>
        <end position="386"/>
    </location>
</feature>
<feature type="transmembrane region" description="Helical" evidence="6">
    <location>
        <begin position="308"/>
        <end position="331"/>
    </location>
</feature>
<accession>A0A940WM85</accession>
<gene>
    <name evidence="8" type="ORF">JOL79_27390</name>
</gene>
<evidence type="ECO:0000256" key="4">
    <source>
        <dbReference type="ARBA" id="ARBA00022989"/>
    </source>
</evidence>
<evidence type="ECO:0000259" key="7">
    <source>
        <dbReference type="Pfam" id="PF02687"/>
    </source>
</evidence>
<keyword evidence="4 6" id="KW-1133">Transmembrane helix</keyword>
<dbReference type="Pfam" id="PF02687">
    <property type="entry name" value="FtsX"/>
    <property type="match status" value="1"/>
</dbReference>
<evidence type="ECO:0000256" key="1">
    <source>
        <dbReference type="ARBA" id="ARBA00004651"/>
    </source>
</evidence>
<dbReference type="AlphaFoldDB" id="A0A940WM85"/>
<evidence type="ECO:0000256" key="6">
    <source>
        <dbReference type="SAM" id="Phobius"/>
    </source>
</evidence>
<feature type="transmembrane region" description="Helical" evidence="6">
    <location>
        <begin position="1049"/>
        <end position="1069"/>
    </location>
</feature>
<feature type="transmembrane region" description="Helical" evidence="6">
    <location>
        <begin position="483"/>
        <end position="501"/>
    </location>
</feature>
<keyword evidence="3 6" id="KW-0812">Transmembrane</keyword>
<evidence type="ECO:0000256" key="5">
    <source>
        <dbReference type="ARBA" id="ARBA00023136"/>
    </source>
</evidence>
<feature type="transmembrane region" description="Helical" evidence="6">
    <location>
        <begin position="994"/>
        <end position="1018"/>
    </location>
</feature>
<keyword evidence="2" id="KW-1003">Cell membrane</keyword>
<evidence type="ECO:0000313" key="8">
    <source>
        <dbReference type="EMBL" id="MBP2707513.1"/>
    </source>
</evidence>
<dbReference type="Proteomes" id="UP000674234">
    <property type="component" value="Unassembled WGS sequence"/>
</dbReference>
<dbReference type="InterPro" id="IPR003838">
    <property type="entry name" value="ABC3_permease_C"/>
</dbReference>
<proteinExistence type="predicted"/>
<keyword evidence="9" id="KW-1185">Reference proteome</keyword>
<feature type="domain" description="ABC3 transporter permease C-terminal" evidence="7">
    <location>
        <begin position="956"/>
        <end position="1064"/>
    </location>
</feature>
<organism evidence="8 9">
    <name type="scientific">Microbispora oryzae</name>
    <dbReference type="NCBI Taxonomy" id="2806554"/>
    <lineage>
        <taxon>Bacteria</taxon>
        <taxon>Bacillati</taxon>
        <taxon>Actinomycetota</taxon>
        <taxon>Actinomycetes</taxon>
        <taxon>Streptosporangiales</taxon>
        <taxon>Streptosporangiaceae</taxon>
        <taxon>Microbispora</taxon>
    </lineage>
</organism>
<protein>
    <submittedName>
        <fullName evidence="8">Permease</fullName>
    </submittedName>
</protein>
<evidence type="ECO:0000256" key="2">
    <source>
        <dbReference type="ARBA" id="ARBA00022475"/>
    </source>
</evidence>
<keyword evidence="5 6" id="KW-0472">Membrane</keyword>